<dbReference type="CDD" id="cd00082">
    <property type="entry name" value="HisKA"/>
    <property type="match status" value="1"/>
</dbReference>
<dbReference type="Gene3D" id="3.30.565.10">
    <property type="entry name" value="Histidine kinase-like ATPase, C-terminal domain"/>
    <property type="match status" value="1"/>
</dbReference>
<dbReference type="SUPFAM" id="SSF47384">
    <property type="entry name" value="Homodimeric domain of signal transducing histidine kinase"/>
    <property type="match status" value="1"/>
</dbReference>
<evidence type="ECO:0000259" key="11">
    <source>
        <dbReference type="PROSITE" id="PS50109"/>
    </source>
</evidence>
<evidence type="ECO:0000256" key="10">
    <source>
        <dbReference type="SAM" id="Phobius"/>
    </source>
</evidence>
<keyword evidence="10" id="KW-0472">Membrane</keyword>
<keyword evidence="10" id="KW-1133">Transmembrane helix</keyword>
<feature type="domain" description="Histidine kinase" evidence="11">
    <location>
        <begin position="369"/>
        <end position="584"/>
    </location>
</feature>
<dbReference type="PANTHER" id="PTHR43065:SF46">
    <property type="entry name" value="C4-DICARBOXYLATE TRANSPORT SENSOR PROTEIN DCTB"/>
    <property type="match status" value="1"/>
</dbReference>
<dbReference type="PATRIC" id="fig|1121448.10.peg.539"/>
<organism evidence="12 13">
    <name type="scientific">Megalodesulfovibrio gigas (strain ATCC 19364 / DSM 1382 / NCIMB 9332 / VKM B-1759)</name>
    <name type="common">Desulfovibrio gigas</name>
    <dbReference type="NCBI Taxonomy" id="1121448"/>
    <lineage>
        <taxon>Bacteria</taxon>
        <taxon>Pseudomonadati</taxon>
        <taxon>Thermodesulfobacteriota</taxon>
        <taxon>Desulfovibrionia</taxon>
        <taxon>Desulfovibrionales</taxon>
        <taxon>Desulfovibrionaceae</taxon>
        <taxon>Megalodesulfovibrio</taxon>
    </lineage>
</organism>
<protein>
    <recommendedName>
        <fullName evidence="2">histidine kinase</fullName>
        <ecNumber evidence="2">2.7.13.3</ecNumber>
    </recommendedName>
</protein>
<proteinExistence type="predicted"/>
<dbReference type="RefSeq" id="WP_021759101.1">
    <property type="nucleotide sequence ID" value="NC_022444.1"/>
</dbReference>
<evidence type="ECO:0000256" key="8">
    <source>
        <dbReference type="ARBA" id="ARBA00023012"/>
    </source>
</evidence>
<keyword evidence="3" id="KW-0597">Phosphoprotein</keyword>
<dbReference type="InterPro" id="IPR036890">
    <property type="entry name" value="HATPase_C_sf"/>
</dbReference>
<reference evidence="13" key="2">
    <citation type="submission" date="2013-07" db="EMBL/GenBank/DDBJ databases">
        <authorList>
            <person name="Morais-Silva F.O."/>
            <person name="Rezende A.M."/>
            <person name="Pimentel C."/>
            <person name="Resende D.M."/>
            <person name="Santos C.I."/>
            <person name="Clemente C."/>
            <person name="de Oliveira L.M."/>
            <person name="da Silva S.M."/>
            <person name="Costa D.A."/>
            <person name="Varela-Raposo A."/>
            <person name="Horacio E.C.A."/>
            <person name="Matos M."/>
            <person name="Flores O."/>
            <person name="Ruiz J.C."/>
            <person name="Rodrigues-Pousada C."/>
        </authorList>
    </citation>
    <scope>NUCLEOTIDE SEQUENCE [LARGE SCALE GENOMIC DNA]</scope>
    <source>
        <strain evidence="13">ATCC 19364 / DSM 1382 / NCIMB 9332 / VKM B-1759</strain>
    </source>
</reference>
<feature type="transmembrane region" description="Helical" evidence="10">
    <location>
        <begin position="49"/>
        <end position="72"/>
    </location>
</feature>
<feature type="compositionally biased region" description="Polar residues" evidence="9">
    <location>
        <begin position="1"/>
        <end position="14"/>
    </location>
</feature>
<dbReference type="PRINTS" id="PR00344">
    <property type="entry name" value="BCTRLSENSOR"/>
</dbReference>
<dbReference type="SMART" id="SM00387">
    <property type="entry name" value="HATPase_c"/>
    <property type="match status" value="1"/>
</dbReference>
<keyword evidence="5" id="KW-0547">Nucleotide-binding</keyword>
<evidence type="ECO:0000256" key="7">
    <source>
        <dbReference type="ARBA" id="ARBA00022840"/>
    </source>
</evidence>
<keyword evidence="7" id="KW-0067">ATP-binding</keyword>
<feature type="compositionally biased region" description="Low complexity" evidence="9">
    <location>
        <begin position="15"/>
        <end position="26"/>
    </location>
</feature>
<dbReference type="InterPro" id="IPR003594">
    <property type="entry name" value="HATPase_dom"/>
</dbReference>
<gene>
    <name evidence="12" type="ORF">DGI_0544</name>
</gene>
<dbReference type="InterPro" id="IPR004358">
    <property type="entry name" value="Sig_transdc_His_kin-like_C"/>
</dbReference>
<dbReference type="Proteomes" id="UP000016587">
    <property type="component" value="Chromosome"/>
</dbReference>
<dbReference type="PANTHER" id="PTHR43065">
    <property type="entry name" value="SENSOR HISTIDINE KINASE"/>
    <property type="match status" value="1"/>
</dbReference>
<keyword evidence="10" id="KW-0812">Transmembrane</keyword>
<feature type="region of interest" description="Disordered" evidence="9">
    <location>
        <begin position="1"/>
        <end position="30"/>
    </location>
</feature>
<dbReference type="InterPro" id="IPR005467">
    <property type="entry name" value="His_kinase_dom"/>
</dbReference>
<keyword evidence="4" id="KW-0808">Transferase</keyword>
<comment type="catalytic activity">
    <reaction evidence="1">
        <text>ATP + protein L-histidine = ADP + protein N-phospho-L-histidine.</text>
        <dbReference type="EC" id="2.7.13.3"/>
    </reaction>
</comment>
<dbReference type="STRING" id="1121448.DGI_0544"/>
<evidence type="ECO:0000256" key="5">
    <source>
        <dbReference type="ARBA" id="ARBA00022741"/>
    </source>
</evidence>
<dbReference type="InterPro" id="IPR036097">
    <property type="entry name" value="HisK_dim/P_sf"/>
</dbReference>
<dbReference type="GO" id="GO:0005524">
    <property type="term" value="F:ATP binding"/>
    <property type="evidence" value="ECO:0007669"/>
    <property type="project" value="UniProtKB-KW"/>
</dbReference>
<evidence type="ECO:0000256" key="2">
    <source>
        <dbReference type="ARBA" id="ARBA00012438"/>
    </source>
</evidence>
<keyword evidence="6 12" id="KW-0418">Kinase</keyword>
<evidence type="ECO:0000256" key="1">
    <source>
        <dbReference type="ARBA" id="ARBA00000085"/>
    </source>
</evidence>
<evidence type="ECO:0000313" key="13">
    <source>
        <dbReference type="Proteomes" id="UP000016587"/>
    </source>
</evidence>
<dbReference type="SMART" id="SM00388">
    <property type="entry name" value="HisKA"/>
    <property type="match status" value="1"/>
</dbReference>
<dbReference type="Pfam" id="PF02518">
    <property type="entry name" value="HATPase_c"/>
    <property type="match status" value="1"/>
</dbReference>
<evidence type="ECO:0000313" key="12">
    <source>
        <dbReference type="EMBL" id="AGW12452.1"/>
    </source>
</evidence>
<evidence type="ECO:0000256" key="3">
    <source>
        <dbReference type="ARBA" id="ARBA00022553"/>
    </source>
</evidence>
<dbReference type="KEGG" id="dgg:DGI_0544"/>
<dbReference type="GO" id="GO:0000155">
    <property type="term" value="F:phosphorelay sensor kinase activity"/>
    <property type="evidence" value="ECO:0007669"/>
    <property type="project" value="InterPro"/>
</dbReference>
<evidence type="ECO:0000256" key="9">
    <source>
        <dbReference type="SAM" id="MobiDB-lite"/>
    </source>
</evidence>
<dbReference type="EC" id="2.7.13.3" evidence="2"/>
<dbReference type="OrthoDB" id="9777714at2"/>
<dbReference type="eggNOG" id="COG4191">
    <property type="taxonomic scope" value="Bacteria"/>
</dbReference>
<dbReference type="Gene3D" id="3.30.450.20">
    <property type="entry name" value="PAS domain"/>
    <property type="match status" value="1"/>
</dbReference>
<dbReference type="HOGENOM" id="CLU_023166_1_0_7"/>
<sequence>MSHTDPSASVSTQTASGPHSAPAQAAARHRADLHDGVSPTRYRMLRRKIVALLLGVAVAPLCVLTVINYQIYQTIVAKEFEAPLRALVSKTKNSFELFFAERTSAVSFIASAYPVEKLSDDKALADIFEVMRQKFSGFVDMGFIDEHGRQVSYVGPYDLKGKEYADQPWFREAALHGSYITDVFTGLRRFPHIVIVVRQLGNDGKWWTLRATVDTRQYERLIAAMGISPDSDGFLLNKHGILQTDSTYYGALLQPIPFPMPRTSYETQVVEFKAPDGRAALMAYVYIPDSEYVLMAIKPKGAAFSTKGLFRADLAILLVASVLLILLVAYKLTGDLVDRLKQSDERRELAFRHVEHSQKLSSIGRLAAGVAHEINNPLAIINEKAGLMKDLLALEAEFPKKDRFIKQIDAIAAAVARCRNITHRMLGFARQMDVNIESIHVNEVLKETASFLEREGAYRNIELSLDLAEGLPTIESDRGQLQQVFLNMLNNAFAAVSDGGVIAVATWRQDDETVGISIKDNGCGMSEDVQRHVFEPFFTTKKGTGTGLGLSISYGIIKRLGGDIALASKPNLGTTFTILLPVAHGQGGERS</sequence>
<evidence type="ECO:0000256" key="6">
    <source>
        <dbReference type="ARBA" id="ARBA00022777"/>
    </source>
</evidence>
<dbReference type="InterPro" id="IPR003661">
    <property type="entry name" value="HisK_dim/P_dom"/>
</dbReference>
<name>T2G960_MEGG1</name>
<dbReference type="EMBL" id="CP006585">
    <property type="protein sequence ID" value="AGW12452.1"/>
    <property type="molecule type" value="Genomic_DNA"/>
</dbReference>
<reference evidence="12 13" key="1">
    <citation type="journal article" date="2013" name="J. Bacteriol.">
        <title>Roles of HynAB and Ech, the only two hydrogenases found in the model sulfate reducer Desulfovibrio gigas.</title>
        <authorList>
            <person name="Morais-Silva F.O."/>
            <person name="Santos C.I."/>
            <person name="Rodrigues R."/>
            <person name="Pereira I.A."/>
            <person name="Rodrigues-Pousada C."/>
        </authorList>
    </citation>
    <scope>NUCLEOTIDE SEQUENCE [LARGE SCALE GENOMIC DNA]</scope>
    <source>
        <strain evidence="13">ATCC 19364 / DSM 1382 / NCIMB 9332 / VKM B-1759</strain>
    </source>
</reference>
<keyword evidence="8" id="KW-0902">Two-component regulatory system</keyword>
<dbReference type="AlphaFoldDB" id="T2G960"/>
<keyword evidence="13" id="KW-1185">Reference proteome</keyword>
<dbReference type="SUPFAM" id="SSF55874">
    <property type="entry name" value="ATPase domain of HSP90 chaperone/DNA topoisomerase II/histidine kinase"/>
    <property type="match status" value="1"/>
</dbReference>
<dbReference type="Gene3D" id="1.10.287.130">
    <property type="match status" value="1"/>
</dbReference>
<dbReference type="PROSITE" id="PS50109">
    <property type="entry name" value="HIS_KIN"/>
    <property type="match status" value="1"/>
</dbReference>
<accession>T2G960</accession>
<evidence type="ECO:0000256" key="4">
    <source>
        <dbReference type="ARBA" id="ARBA00022679"/>
    </source>
</evidence>
<dbReference type="Pfam" id="PF00512">
    <property type="entry name" value="HisKA"/>
    <property type="match status" value="1"/>
</dbReference>